<evidence type="ECO:0000313" key="3">
    <source>
        <dbReference type="EMBL" id="CUV11953.1"/>
    </source>
</evidence>
<dbReference type="EMBL" id="LN899819">
    <property type="protein sequence ID" value="CUV11953.1"/>
    <property type="molecule type" value="Genomic_DNA"/>
</dbReference>
<dbReference type="EC" id="3.-.-.-" evidence="3"/>
<reference evidence="3" key="1">
    <citation type="submission" date="2015-10" db="EMBL/GenBank/DDBJ databases">
        <authorList>
            <person name="Gilbert D.G."/>
        </authorList>
    </citation>
    <scope>NUCLEOTIDE SEQUENCE</scope>
    <source>
        <strain evidence="3">Phyl III-seqv23</strain>
    </source>
</reference>
<dbReference type="GO" id="GO:0016787">
    <property type="term" value="F:hydrolase activity"/>
    <property type="evidence" value="ECO:0007669"/>
    <property type="project" value="UniProtKB-KW"/>
</dbReference>
<proteinExistence type="predicted"/>
<evidence type="ECO:0000259" key="2">
    <source>
        <dbReference type="Pfam" id="PF12697"/>
    </source>
</evidence>
<dbReference type="PANTHER" id="PTHR43798">
    <property type="entry name" value="MONOACYLGLYCEROL LIPASE"/>
    <property type="match status" value="1"/>
</dbReference>
<feature type="domain" description="AB hydrolase-1" evidence="2">
    <location>
        <begin position="33"/>
        <end position="275"/>
    </location>
</feature>
<protein>
    <submittedName>
        <fullName evidence="3">Putative hydrolase protein</fullName>
        <ecNumber evidence="3">3.-.-.-</ecNumber>
    </submittedName>
</protein>
<dbReference type="PANTHER" id="PTHR43798:SF31">
    <property type="entry name" value="AB HYDROLASE SUPERFAMILY PROTEIN YCLE"/>
    <property type="match status" value="1"/>
</dbReference>
<dbReference type="SUPFAM" id="SSF53474">
    <property type="entry name" value="alpha/beta-Hydrolases"/>
    <property type="match status" value="1"/>
</dbReference>
<dbReference type="InterPro" id="IPR000073">
    <property type="entry name" value="AB_hydrolase_1"/>
</dbReference>
<name>A0A0S4TQB9_RALSL</name>
<dbReference type="AlphaFoldDB" id="A0A0S4TQB9"/>
<accession>A0A0S4TQB9</accession>
<dbReference type="Pfam" id="PF12697">
    <property type="entry name" value="Abhydrolase_6"/>
    <property type="match status" value="1"/>
</dbReference>
<evidence type="ECO:0000256" key="1">
    <source>
        <dbReference type="ARBA" id="ARBA00022801"/>
    </source>
</evidence>
<dbReference type="GO" id="GO:0016020">
    <property type="term" value="C:membrane"/>
    <property type="evidence" value="ECO:0007669"/>
    <property type="project" value="TreeGrafter"/>
</dbReference>
<keyword evidence="1 3" id="KW-0378">Hydrolase</keyword>
<organism evidence="3">
    <name type="scientific">Ralstonia solanacearum</name>
    <name type="common">Pseudomonas solanacearum</name>
    <dbReference type="NCBI Taxonomy" id="305"/>
    <lineage>
        <taxon>Bacteria</taxon>
        <taxon>Pseudomonadati</taxon>
        <taxon>Pseudomonadota</taxon>
        <taxon>Betaproteobacteria</taxon>
        <taxon>Burkholderiales</taxon>
        <taxon>Burkholderiaceae</taxon>
        <taxon>Ralstonia</taxon>
        <taxon>Ralstonia solanacearum species complex</taxon>
    </lineage>
</organism>
<dbReference type="Gene3D" id="3.40.50.1820">
    <property type="entry name" value="alpha/beta hydrolase"/>
    <property type="match status" value="1"/>
</dbReference>
<gene>
    <name evidence="3" type="ORF">RUN39_v1_280006</name>
</gene>
<dbReference type="InterPro" id="IPR029058">
    <property type="entry name" value="AB_hydrolase_fold"/>
</dbReference>
<sequence>MSRVEAPMTAAVNLAHVNGADIEYVEQGDGPPLVFVHGYISDHRVWDDQRRIFSRHHKCIAPSQRYFGTRQWRDRGERFSPSTHVDDLAALIRKLGAAPAHIVGWSYGAVLALALAVRHPDCVGSLFAYEPGVATFAEDPEAVRIVTEDRHDMVGAALALNSRGDTVGAVGAVFDHANGSMGLFEALPDTARSIFLDNARTVPLMFGAAEPLSISRADLARINVPVVMARGELTRPLYRIATDVAHGCIPASRLVVIPDAMHAAPVLTPTRFNQALLDHLSALAVA</sequence>
<dbReference type="InterPro" id="IPR050266">
    <property type="entry name" value="AB_hydrolase_sf"/>
</dbReference>